<dbReference type="SUPFAM" id="SSF48452">
    <property type="entry name" value="TPR-like"/>
    <property type="match status" value="1"/>
</dbReference>
<dbReference type="RefSeq" id="WP_318296420.1">
    <property type="nucleotide sequence ID" value="NZ_BAAABQ010000020.1"/>
</dbReference>
<protein>
    <submittedName>
        <fullName evidence="1">Tetratricopeptide (TPR) repeat protein</fullName>
    </submittedName>
</protein>
<sequence>MNREDKVARSLKHNQQAFFTHPLSYVRAERGWTYQDLVDVLARRVGNMAARREKAWKWENWGVVPDIETQRALADELGVPHAVINALGWPAWLPTGNQLVVDLPWNVDTCLAALDQTAGAAVLDRRGFLTLSTGALVTVADRWTEHETPRLTAALRGGRIDPTLVECFEQRMPTIRRMQNALGGGSVRAMADAELRLVTDILLQSSYTQALGERLYNVAAELGLTAGWSSFDAGYHSAAERYFMAALRSSHAAGNRTIGANILKCMSLQLVDADRPEEALALARAARQGAADAPPRVVAMLTARQARAHAVLGQATECEQLLIAADAAMSRADDHLAPSWAQYFNQAEYCAQVAACYLLLRRHQATDDWLRQSLELQPAERRVDRATYLMWRAETVLSLGDVDHACSLVGEAVPSIATARSARNRRRLIDLHGRLRRHHQAPAFAALDEQVRTLIA</sequence>
<keyword evidence="2" id="KW-1185">Reference proteome</keyword>
<gene>
    <name evidence="1" type="ORF">BC739_004066</name>
</gene>
<dbReference type="Proteomes" id="UP000517916">
    <property type="component" value="Unassembled WGS sequence"/>
</dbReference>
<proteinExistence type="predicted"/>
<reference evidence="1 2" key="1">
    <citation type="submission" date="2020-08" db="EMBL/GenBank/DDBJ databases">
        <title>Genomic Encyclopedia of Archaeal and Bacterial Type Strains, Phase II (KMG-II): from individual species to whole genera.</title>
        <authorList>
            <person name="Goeker M."/>
        </authorList>
    </citation>
    <scope>NUCLEOTIDE SEQUENCE [LARGE SCALE GENOMIC DNA]</scope>
    <source>
        <strain evidence="1 2">DSM 43850</strain>
    </source>
</reference>
<evidence type="ECO:0000313" key="2">
    <source>
        <dbReference type="Proteomes" id="UP000517916"/>
    </source>
</evidence>
<name>A0ABR6BJ03_9PSEU</name>
<dbReference type="EMBL" id="JACJID010000003">
    <property type="protein sequence ID" value="MBA8926860.1"/>
    <property type="molecule type" value="Genomic_DNA"/>
</dbReference>
<evidence type="ECO:0000313" key="1">
    <source>
        <dbReference type="EMBL" id="MBA8926860.1"/>
    </source>
</evidence>
<dbReference type="InterPro" id="IPR011990">
    <property type="entry name" value="TPR-like_helical_dom_sf"/>
</dbReference>
<accession>A0ABR6BJ03</accession>
<organism evidence="1 2">
    <name type="scientific">Kutzneria viridogrisea</name>
    <dbReference type="NCBI Taxonomy" id="47990"/>
    <lineage>
        <taxon>Bacteria</taxon>
        <taxon>Bacillati</taxon>
        <taxon>Actinomycetota</taxon>
        <taxon>Actinomycetes</taxon>
        <taxon>Pseudonocardiales</taxon>
        <taxon>Pseudonocardiaceae</taxon>
        <taxon>Kutzneria</taxon>
    </lineage>
</organism>
<comment type="caution">
    <text evidence="1">The sequence shown here is derived from an EMBL/GenBank/DDBJ whole genome shotgun (WGS) entry which is preliminary data.</text>
</comment>